<dbReference type="AlphaFoldDB" id="S3BBM8"/>
<dbReference type="Proteomes" id="UP000014400">
    <property type="component" value="Unassembled WGS sequence"/>
</dbReference>
<protein>
    <submittedName>
        <fullName evidence="2">Uncharacterized protein</fullName>
    </submittedName>
</protein>
<name>S3BBM8_9BURK</name>
<reference evidence="2 3" key="1">
    <citation type="submission" date="2013-04" db="EMBL/GenBank/DDBJ databases">
        <title>The Genome Sequence of Sutterella wadsworthensis HGA0223.</title>
        <authorList>
            <consortium name="The Broad Institute Genomics Platform"/>
            <person name="Earl A."/>
            <person name="Ward D."/>
            <person name="Feldgarden M."/>
            <person name="Gevers D."/>
            <person name="Schmidt T.M."/>
            <person name="Dover J."/>
            <person name="Dai D."/>
            <person name="Walker B."/>
            <person name="Young S."/>
            <person name="Zeng Q."/>
            <person name="Gargeya S."/>
            <person name="Fitzgerald M."/>
            <person name="Haas B."/>
            <person name="Abouelleil A."/>
            <person name="Allen A.W."/>
            <person name="Alvarado L."/>
            <person name="Arachchi H.M."/>
            <person name="Berlin A.M."/>
            <person name="Chapman S.B."/>
            <person name="Gainer-Dewar J."/>
            <person name="Goldberg J."/>
            <person name="Griggs A."/>
            <person name="Gujja S."/>
            <person name="Hansen M."/>
            <person name="Howarth C."/>
            <person name="Imamovic A."/>
            <person name="Ireland A."/>
            <person name="Larimer J."/>
            <person name="McCowan C."/>
            <person name="Murphy C."/>
            <person name="Pearson M."/>
            <person name="Poon T.W."/>
            <person name="Priest M."/>
            <person name="Roberts A."/>
            <person name="Saif S."/>
            <person name="Shea T."/>
            <person name="Sisk P."/>
            <person name="Sykes S."/>
            <person name="Wortman J."/>
            <person name="Nusbaum C."/>
            <person name="Birren B."/>
        </authorList>
    </citation>
    <scope>NUCLEOTIDE SEQUENCE [LARGE SCALE GENOMIC DNA]</scope>
    <source>
        <strain evidence="2 3">HGA0223</strain>
    </source>
</reference>
<keyword evidence="3" id="KW-1185">Reference proteome</keyword>
<sequence>MASECSRSQRHWRGDPLGLDPIRRLTIAAKANETAAGRMDDDVKGVVFLLNSPAVGHKSADRIHRHRSPSQTPQKAQRRRRDPPRRLLFENFIRLNPSNRCGLFFTRLGDAFFHQIQNGLLLIRCTPFLEERSHHRTCNVVPQGSDG</sequence>
<evidence type="ECO:0000256" key="1">
    <source>
        <dbReference type="SAM" id="MobiDB-lite"/>
    </source>
</evidence>
<evidence type="ECO:0000313" key="2">
    <source>
        <dbReference type="EMBL" id="EPD98708.1"/>
    </source>
</evidence>
<comment type="caution">
    <text evidence="2">The sequence shown here is derived from an EMBL/GenBank/DDBJ whole genome shotgun (WGS) entry which is preliminary data.</text>
</comment>
<accession>S3BBM8</accession>
<evidence type="ECO:0000313" key="3">
    <source>
        <dbReference type="Proteomes" id="UP000014400"/>
    </source>
</evidence>
<proteinExistence type="predicted"/>
<feature type="region of interest" description="Disordered" evidence="1">
    <location>
        <begin position="56"/>
        <end position="83"/>
    </location>
</feature>
<organism evidence="2 3">
    <name type="scientific">Sutterella wadsworthensis HGA0223</name>
    <dbReference type="NCBI Taxonomy" id="1203554"/>
    <lineage>
        <taxon>Bacteria</taxon>
        <taxon>Pseudomonadati</taxon>
        <taxon>Pseudomonadota</taxon>
        <taxon>Betaproteobacteria</taxon>
        <taxon>Burkholderiales</taxon>
        <taxon>Sutterellaceae</taxon>
        <taxon>Sutterella</taxon>
    </lineage>
</organism>
<dbReference type="HOGENOM" id="CLU_1767108_0_0_4"/>
<gene>
    <name evidence="2" type="ORF">HMPREF1476_01450</name>
</gene>
<dbReference type="EMBL" id="ATCF01000021">
    <property type="protein sequence ID" value="EPD98708.1"/>
    <property type="molecule type" value="Genomic_DNA"/>
</dbReference>